<accession>A0AAV6VVP2</accession>
<evidence type="ECO:0000256" key="6">
    <source>
        <dbReference type="ARBA" id="ARBA00044739"/>
    </source>
</evidence>
<evidence type="ECO:0000256" key="5">
    <source>
        <dbReference type="ARBA" id="ARBA00040665"/>
    </source>
</evidence>
<reference evidence="7 8" key="1">
    <citation type="journal article" date="2022" name="Nat. Ecol. Evol.">
        <title>A masculinizing supergene underlies an exaggerated male reproductive morph in a spider.</title>
        <authorList>
            <person name="Hendrickx F."/>
            <person name="De Corte Z."/>
            <person name="Sonet G."/>
            <person name="Van Belleghem S.M."/>
            <person name="Kostlbacher S."/>
            <person name="Vangestel C."/>
        </authorList>
    </citation>
    <scope>NUCLEOTIDE SEQUENCE [LARGE SCALE GENOMIC DNA]</scope>
    <source>
        <strain evidence="7">W744_W776</strain>
    </source>
</reference>
<keyword evidence="2" id="KW-0963">Cytoplasm</keyword>
<name>A0AAV6VVP2_9ARAC</name>
<dbReference type="Gene3D" id="1.25.40.10">
    <property type="entry name" value="Tetratricopeptide repeat domain"/>
    <property type="match status" value="1"/>
</dbReference>
<dbReference type="InterPro" id="IPR011990">
    <property type="entry name" value="TPR-like_helical_dom_sf"/>
</dbReference>
<gene>
    <name evidence="7" type="ORF">JTE90_000894</name>
</gene>
<comment type="function">
    <text evidence="6">Axonemal protein which is implicated in axonemal and/or peri-axonemal structure assembly and regulates flagellum assembly and beating and therefore sperm motility.</text>
</comment>
<proteinExistence type="predicted"/>
<evidence type="ECO:0000313" key="7">
    <source>
        <dbReference type="EMBL" id="KAG8199802.1"/>
    </source>
</evidence>
<dbReference type="Proteomes" id="UP000827092">
    <property type="component" value="Unassembled WGS sequence"/>
</dbReference>
<dbReference type="AlphaFoldDB" id="A0AAV6VVP2"/>
<dbReference type="SUPFAM" id="SSF48452">
    <property type="entry name" value="TPR-like"/>
    <property type="match status" value="1"/>
</dbReference>
<evidence type="ECO:0000256" key="2">
    <source>
        <dbReference type="ARBA" id="ARBA00022490"/>
    </source>
</evidence>
<protein>
    <recommendedName>
        <fullName evidence="5">Tetratricopeptide repeat protein 29</fullName>
    </recommendedName>
</protein>
<evidence type="ECO:0000256" key="3">
    <source>
        <dbReference type="ARBA" id="ARBA00022737"/>
    </source>
</evidence>
<comment type="subcellular location">
    <subcellularLocation>
        <location evidence="1">Cytoplasm</location>
    </subcellularLocation>
</comment>
<dbReference type="PANTHER" id="PTHR46630">
    <property type="entry name" value="TETRATRICOPEPTIDE REPEAT PROTEIN 29"/>
    <property type="match status" value="1"/>
</dbReference>
<evidence type="ECO:0000256" key="1">
    <source>
        <dbReference type="ARBA" id="ARBA00004496"/>
    </source>
</evidence>
<keyword evidence="4" id="KW-0802">TPR repeat</keyword>
<dbReference type="SMART" id="SM00028">
    <property type="entry name" value="TPR"/>
    <property type="match status" value="3"/>
</dbReference>
<comment type="caution">
    <text evidence="7">The sequence shown here is derived from an EMBL/GenBank/DDBJ whole genome shotgun (WGS) entry which is preliminary data.</text>
</comment>
<keyword evidence="3" id="KW-0677">Repeat</keyword>
<dbReference type="InterPro" id="IPR019734">
    <property type="entry name" value="TPR_rpt"/>
</dbReference>
<keyword evidence="8" id="KW-1185">Reference proteome</keyword>
<evidence type="ECO:0000256" key="4">
    <source>
        <dbReference type="ARBA" id="ARBA00022803"/>
    </source>
</evidence>
<dbReference type="EMBL" id="JAFNEN010000024">
    <property type="protein sequence ID" value="KAG8199802.1"/>
    <property type="molecule type" value="Genomic_DNA"/>
</dbReference>
<evidence type="ECO:0000313" key="8">
    <source>
        <dbReference type="Proteomes" id="UP000827092"/>
    </source>
</evidence>
<dbReference type="PANTHER" id="PTHR46630:SF1">
    <property type="entry name" value="TETRATRICOPEPTIDE REPEAT PROTEIN 29"/>
    <property type="match status" value="1"/>
</dbReference>
<dbReference type="GO" id="GO:0003341">
    <property type="term" value="P:cilium movement"/>
    <property type="evidence" value="ECO:0007669"/>
    <property type="project" value="TreeGrafter"/>
</dbReference>
<dbReference type="InterPro" id="IPR051476">
    <property type="entry name" value="Bac_ResReg_Asp_Phosphatase"/>
</dbReference>
<dbReference type="GO" id="GO:0005929">
    <property type="term" value="C:cilium"/>
    <property type="evidence" value="ECO:0007669"/>
    <property type="project" value="TreeGrafter"/>
</dbReference>
<sequence>MYTKTYMYDPCREFSIELLEDGFVKAFEETLHVVNHHPEELGERQQNLQDDLVRMQAFVDKLKNLEDLERTGSVKDSFRARIELADQFREEKDYHWLAEYIYKSCCQILEKGKVCEAALEIDVLERLALLEERRNNIDSALTYMEKAFKESQNSSLEEQDPRRRELNQHLIRVYQQLSMKYLEEQTISEIKKPKCVLYAKKAAKLARLSGADMKIKATCYALLGRAAMKFNDTKRALKNFQSYLKLSQKCNDVYESCIAYYALSETFNSIGDLQSSAEAVLKCQELAKENNFLVPAVFSSIRIGQLETAKRNFAEAHNHFEDAFHTFLSSRKHSLQLHNLCSVMCGIGRAHLDMKKYIANLQTPDPASHLLNERIVFKEDINMGEEQGTKDSLVKRLVEEELSTDLN</sequence>
<organism evidence="7 8">
    <name type="scientific">Oedothorax gibbosus</name>
    <dbReference type="NCBI Taxonomy" id="931172"/>
    <lineage>
        <taxon>Eukaryota</taxon>
        <taxon>Metazoa</taxon>
        <taxon>Ecdysozoa</taxon>
        <taxon>Arthropoda</taxon>
        <taxon>Chelicerata</taxon>
        <taxon>Arachnida</taxon>
        <taxon>Araneae</taxon>
        <taxon>Araneomorphae</taxon>
        <taxon>Entelegynae</taxon>
        <taxon>Araneoidea</taxon>
        <taxon>Linyphiidae</taxon>
        <taxon>Erigoninae</taxon>
        <taxon>Oedothorax</taxon>
    </lineage>
</organism>
<dbReference type="GO" id="GO:0005737">
    <property type="term" value="C:cytoplasm"/>
    <property type="evidence" value="ECO:0007669"/>
    <property type="project" value="UniProtKB-SubCell"/>
</dbReference>